<dbReference type="AlphaFoldDB" id="A0A1M4UIV0"/>
<accession>A0A1M4UIV0</accession>
<dbReference type="STRING" id="1302685.SAMN05444408_102127"/>
<feature type="transmembrane region" description="Helical" evidence="1">
    <location>
        <begin position="97"/>
        <end position="118"/>
    </location>
</feature>
<evidence type="ECO:0000256" key="1">
    <source>
        <dbReference type="SAM" id="Phobius"/>
    </source>
</evidence>
<protein>
    <recommendedName>
        <fullName evidence="4">DUF2975 domain-containing protein</fullName>
    </recommendedName>
</protein>
<evidence type="ECO:0000313" key="3">
    <source>
        <dbReference type="Proteomes" id="UP000184236"/>
    </source>
</evidence>
<feature type="transmembrane region" description="Helical" evidence="1">
    <location>
        <begin position="138"/>
        <end position="157"/>
    </location>
</feature>
<dbReference type="RefSeq" id="WP_072883493.1">
    <property type="nucleotide sequence ID" value="NZ_FQVO01000002.1"/>
</dbReference>
<feature type="transmembrane region" description="Helical" evidence="1">
    <location>
        <begin position="12"/>
        <end position="40"/>
    </location>
</feature>
<dbReference type="EMBL" id="FQVO01000002">
    <property type="protein sequence ID" value="SHE56493.1"/>
    <property type="molecule type" value="Genomic_DNA"/>
</dbReference>
<evidence type="ECO:0008006" key="4">
    <source>
        <dbReference type="Google" id="ProtNLM"/>
    </source>
</evidence>
<organism evidence="2 3">
    <name type="scientific">Chryseobacterium takakiae</name>
    <dbReference type="NCBI Taxonomy" id="1302685"/>
    <lineage>
        <taxon>Bacteria</taxon>
        <taxon>Pseudomonadati</taxon>
        <taxon>Bacteroidota</taxon>
        <taxon>Flavobacteriia</taxon>
        <taxon>Flavobacteriales</taxon>
        <taxon>Weeksellaceae</taxon>
        <taxon>Chryseobacterium group</taxon>
        <taxon>Chryseobacterium</taxon>
    </lineage>
</organism>
<sequence>MKIIGKNSVSQSISYLLLLLAVFFAVQLIYIVIGFAVSFYNFKTANNILSDFFTIGADVGWSKNEWTQPMEHMMKFKFLVPFTDQNLITGLFNPGSVLSHISNEIFIALFFFISYKFLREISKENVFNADALLWLKRFGWLNIIYTAITLAIVPFTVKSLFAAAYSVVIFLFFGALILFIVEFFKKGLELQEQVDLTI</sequence>
<keyword evidence="3" id="KW-1185">Reference proteome</keyword>
<gene>
    <name evidence="2" type="ORF">SAMN05444408_102127</name>
</gene>
<feature type="transmembrane region" description="Helical" evidence="1">
    <location>
        <begin position="163"/>
        <end position="184"/>
    </location>
</feature>
<proteinExistence type="predicted"/>
<reference evidence="3" key="1">
    <citation type="submission" date="2016-11" db="EMBL/GenBank/DDBJ databases">
        <authorList>
            <person name="Varghese N."/>
            <person name="Submissions S."/>
        </authorList>
    </citation>
    <scope>NUCLEOTIDE SEQUENCE [LARGE SCALE GENOMIC DNA]</scope>
    <source>
        <strain evidence="3">DSM 26898</strain>
    </source>
</reference>
<dbReference type="InterPro" id="IPR021354">
    <property type="entry name" value="DUF2975"/>
</dbReference>
<dbReference type="OrthoDB" id="1163870at2"/>
<evidence type="ECO:0000313" key="2">
    <source>
        <dbReference type="EMBL" id="SHE56493.1"/>
    </source>
</evidence>
<dbReference type="Pfam" id="PF11188">
    <property type="entry name" value="DUF2975"/>
    <property type="match status" value="1"/>
</dbReference>
<dbReference type="Proteomes" id="UP000184236">
    <property type="component" value="Unassembled WGS sequence"/>
</dbReference>
<name>A0A1M4UIV0_9FLAO</name>
<keyword evidence="1" id="KW-0472">Membrane</keyword>
<keyword evidence="1" id="KW-1133">Transmembrane helix</keyword>
<keyword evidence="1" id="KW-0812">Transmembrane</keyword>